<dbReference type="VEuPathDB" id="FungiDB:Z518_00171"/>
<dbReference type="InterPro" id="IPR045087">
    <property type="entry name" value="Cu-oxidase_fam"/>
</dbReference>
<dbReference type="Pfam" id="PF07731">
    <property type="entry name" value="Cu-oxidase_2"/>
    <property type="match status" value="1"/>
</dbReference>
<feature type="domain" description="Plastocyanin-like" evidence="6">
    <location>
        <begin position="256"/>
        <end position="390"/>
    </location>
</feature>
<dbReference type="STRING" id="1442369.A0A0D2HEP6"/>
<dbReference type="GO" id="GO:0016491">
    <property type="term" value="F:oxidoreductase activity"/>
    <property type="evidence" value="ECO:0007669"/>
    <property type="project" value="UniProtKB-KW"/>
</dbReference>
<proteinExistence type="inferred from homology"/>
<sequence>MERTNSRKRKPGVAKPDEYVRHDVQLPETSLRSSNKHGAPVVLVWPWEFTLAHLVYIALVVVLLGLFLLSQLDVTPWMIEGTGNVIWGPGQLDDNDGSEEIGIVLHPEDYTNRSPTTLVYDWEVTKRYRFPDGVRKEVYLINNRFPGETIEARSGDRIVVNVTNLLQNEGLAIHWHGLRMQGANDMDGAVGVTQKPVPPGESFLYNFTIGEEEFGTFWYHGHDKVQRDDGLYGGLVVHRPGEQGNEKDQYNYDQEILLLIGDWYHRSSPEVLGWYMNSRSFGSEPVPDSVLVNGQGNFDCEMAVPARPLECIPPEDRSGPPMLTIENGKRYRLRLVNTGSLTGFSFRMDNASLSPFQVDGGNDITMAQTQAMGIVYPGERVDTILQTGSPDDQRCFEVEMDDENFKYPNPALNPRQTFPVKARSNLGYDKDIARPELEFYNLQAAVSTISPWRPWPNDPLKFVIYTTTLKLAKHHNIPMGFINHTSWSPQASPPEPLISLSRKEFDHNQLSPQIPLLTNRTEDEASGGWVDIIINNLDDGGHPFHLHGYSFYVVSIFPPPPPWSSEKPPFTPGGSAMYNYNPFTTTPQDSPAGQYNLVNPVMKDTVFVPQRGYAVIRFRADNPGIWMMHCHVGWHLGSGMALSWDIG</sequence>
<gene>
    <name evidence="9" type="ORF">Z518_00171</name>
</gene>
<dbReference type="PANTHER" id="PTHR11709:SF414">
    <property type="entry name" value="ADR239WP"/>
    <property type="match status" value="1"/>
</dbReference>
<feature type="domain" description="Plastocyanin-like" evidence="7">
    <location>
        <begin position="525"/>
        <end position="644"/>
    </location>
</feature>
<dbReference type="Proteomes" id="UP000053617">
    <property type="component" value="Unassembled WGS sequence"/>
</dbReference>
<keyword evidence="5" id="KW-0812">Transmembrane</keyword>
<dbReference type="PANTHER" id="PTHR11709">
    <property type="entry name" value="MULTI-COPPER OXIDASE"/>
    <property type="match status" value="1"/>
</dbReference>
<accession>A0A0D2HEP6</accession>
<comment type="similarity">
    <text evidence="1">Belongs to the multicopper oxidase family.</text>
</comment>
<dbReference type="Pfam" id="PF00394">
    <property type="entry name" value="Cu-oxidase"/>
    <property type="match status" value="1"/>
</dbReference>
<evidence type="ECO:0000313" key="9">
    <source>
        <dbReference type="EMBL" id="KIX09093.1"/>
    </source>
</evidence>
<evidence type="ECO:0000256" key="5">
    <source>
        <dbReference type="SAM" id="Phobius"/>
    </source>
</evidence>
<dbReference type="AlphaFoldDB" id="A0A0D2HEP6"/>
<keyword evidence="5" id="KW-1133">Transmembrane helix</keyword>
<dbReference type="EMBL" id="KN847475">
    <property type="protein sequence ID" value="KIX09093.1"/>
    <property type="molecule type" value="Genomic_DNA"/>
</dbReference>
<dbReference type="InterPro" id="IPR011706">
    <property type="entry name" value="Cu-oxidase_C"/>
</dbReference>
<feature type="domain" description="Plastocyanin-like" evidence="8">
    <location>
        <begin position="127"/>
        <end position="240"/>
    </location>
</feature>
<evidence type="ECO:0000256" key="4">
    <source>
        <dbReference type="ARBA" id="ARBA00023008"/>
    </source>
</evidence>
<dbReference type="GO" id="GO:0005507">
    <property type="term" value="F:copper ion binding"/>
    <property type="evidence" value="ECO:0007669"/>
    <property type="project" value="InterPro"/>
</dbReference>
<dbReference type="PROSITE" id="PS00080">
    <property type="entry name" value="MULTICOPPER_OXIDASE2"/>
    <property type="match status" value="1"/>
</dbReference>
<dbReference type="CDD" id="cd04205">
    <property type="entry name" value="CuRO_2_LCC_like"/>
    <property type="match status" value="1"/>
</dbReference>
<evidence type="ECO:0000259" key="8">
    <source>
        <dbReference type="Pfam" id="PF07732"/>
    </source>
</evidence>
<keyword evidence="5" id="KW-0472">Membrane</keyword>
<dbReference type="InterPro" id="IPR011707">
    <property type="entry name" value="Cu-oxidase-like_N"/>
</dbReference>
<dbReference type="RefSeq" id="XP_013276229.1">
    <property type="nucleotide sequence ID" value="XM_013420775.1"/>
</dbReference>
<dbReference type="Gene3D" id="2.60.40.420">
    <property type="entry name" value="Cupredoxins - blue copper proteins"/>
    <property type="match status" value="3"/>
</dbReference>
<evidence type="ECO:0000259" key="7">
    <source>
        <dbReference type="Pfam" id="PF07731"/>
    </source>
</evidence>
<keyword evidence="2" id="KW-0479">Metal-binding</keyword>
<evidence type="ECO:0008006" key="11">
    <source>
        <dbReference type="Google" id="ProtNLM"/>
    </source>
</evidence>
<dbReference type="InterPro" id="IPR001117">
    <property type="entry name" value="Cu-oxidase_2nd"/>
</dbReference>
<dbReference type="GeneID" id="25288242"/>
<organism evidence="9 10">
    <name type="scientific">Rhinocladiella mackenziei CBS 650.93</name>
    <dbReference type="NCBI Taxonomy" id="1442369"/>
    <lineage>
        <taxon>Eukaryota</taxon>
        <taxon>Fungi</taxon>
        <taxon>Dikarya</taxon>
        <taxon>Ascomycota</taxon>
        <taxon>Pezizomycotina</taxon>
        <taxon>Eurotiomycetes</taxon>
        <taxon>Chaetothyriomycetidae</taxon>
        <taxon>Chaetothyriales</taxon>
        <taxon>Herpotrichiellaceae</taxon>
        <taxon>Rhinocladiella</taxon>
    </lineage>
</organism>
<evidence type="ECO:0000256" key="2">
    <source>
        <dbReference type="ARBA" id="ARBA00022723"/>
    </source>
</evidence>
<keyword evidence="4" id="KW-0186">Copper</keyword>
<dbReference type="SUPFAM" id="SSF49503">
    <property type="entry name" value="Cupredoxins"/>
    <property type="match status" value="3"/>
</dbReference>
<reference evidence="9 10" key="1">
    <citation type="submission" date="2015-01" db="EMBL/GenBank/DDBJ databases">
        <title>The Genome Sequence of Rhinocladiella mackenzie CBS 650.93.</title>
        <authorList>
            <consortium name="The Broad Institute Genomics Platform"/>
            <person name="Cuomo C."/>
            <person name="de Hoog S."/>
            <person name="Gorbushina A."/>
            <person name="Stielow B."/>
            <person name="Teixiera M."/>
            <person name="Abouelleil A."/>
            <person name="Chapman S.B."/>
            <person name="Priest M."/>
            <person name="Young S.K."/>
            <person name="Wortman J."/>
            <person name="Nusbaum C."/>
            <person name="Birren B."/>
        </authorList>
    </citation>
    <scope>NUCLEOTIDE SEQUENCE [LARGE SCALE GENOMIC DNA]</scope>
    <source>
        <strain evidence="9 10">CBS 650.93</strain>
    </source>
</reference>
<keyword evidence="10" id="KW-1185">Reference proteome</keyword>
<feature type="transmembrane region" description="Helical" evidence="5">
    <location>
        <begin position="42"/>
        <end position="69"/>
    </location>
</feature>
<keyword evidence="3" id="KW-0560">Oxidoreductase</keyword>
<dbReference type="Pfam" id="PF07732">
    <property type="entry name" value="Cu-oxidase_3"/>
    <property type="match status" value="1"/>
</dbReference>
<evidence type="ECO:0000256" key="1">
    <source>
        <dbReference type="ARBA" id="ARBA00010609"/>
    </source>
</evidence>
<dbReference type="CDD" id="cd13910">
    <property type="entry name" value="CuRO_3_MCO_like_4"/>
    <property type="match status" value="1"/>
</dbReference>
<name>A0A0D2HEP6_9EURO</name>
<dbReference type="CDD" id="cd04206">
    <property type="entry name" value="CuRO_1_LCC_like"/>
    <property type="match status" value="1"/>
</dbReference>
<evidence type="ECO:0000256" key="3">
    <source>
        <dbReference type="ARBA" id="ARBA00023002"/>
    </source>
</evidence>
<dbReference type="InterPro" id="IPR008972">
    <property type="entry name" value="Cupredoxin"/>
</dbReference>
<dbReference type="InterPro" id="IPR002355">
    <property type="entry name" value="Cu_oxidase_Cu_BS"/>
</dbReference>
<evidence type="ECO:0000313" key="10">
    <source>
        <dbReference type="Proteomes" id="UP000053617"/>
    </source>
</evidence>
<dbReference type="OrthoDB" id="2121828at2759"/>
<evidence type="ECO:0000259" key="6">
    <source>
        <dbReference type="Pfam" id="PF00394"/>
    </source>
</evidence>
<protein>
    <recommendedName>
        <fullName evidence="11">Laccase</fullName>
    </recommendedName>
</protein>
<dbReference type="HOGENOM" id="CLU_006504_7_2_1"/>